<dbReference type="InterPro" id="IPR032774">
    <property type="entry name" value="WG_beta_rep"/>
</dbReference>
<sequence length="193" mass="21583">MAKIKSIWFASVLLLPSLLFAQNLVPFEQNELHGFKNKSGKVVIPAQYILANEFNKQGVTFVLGKEGWKCIDQTNKFLLTPFIYDNGPDYEAEGLARFVENKKIGFFNSACQKKIEATYDFALPFENKFSVVCNGCKLIPIEEHSELQGGSYGVIDQKGKIVVPIEFDSVSIDPKKKSATALKGKTKKEIKLP</sequence>
<proteinExistence type="predicted"/>
<dbReference type="AlphaFoldDB" id="A0A4R9LXI2"/>
<dbReference type="OrthoDB" id="343240at2"/>
<dbReference type="RefSeq" id="WP_135761533.1">
    <property type="nucleotide sequence ID" value="NZ_RQHW01000048.1"/>
</dbReference>
<evidence type="ECO:0000313" key="3">
    <source>
        <dbReference type="Proteomes" id="UP000298058"/>
    </source>
</evidence>
<feature type="signal peptide" evidence="1">
    <location>
        <begin position="1"/>
        <end position="21"/>
    </location>
</feature>
<organism evidence="2 3">
    <name type="scientific">Leptospira idonii</name>
    <dbReference type="NCBI Taxonomy" id="1193500"/>
    <lineage>
        <taxon>Bacteria</taxon>
        <taxon>Pseudomonadati</taxon>
        <taxon>Spirochaetota</taxon>
        <taxon>Spirochaetia</taxon>
        <taxon>Leptospirales</taxon>
        <taxon>Leptospiraceae</taxon>
        <taxon>Leptospira</taxon>
    </lineage>
</organism>
<gene>
    <name evidence="2" type="ORF">EHS15_15645</name>
</gene>
<dbReference type="Pfam" id="PF14903">
    <property type="entry name" value="WG_beta_rep"/>
    <property type="match status" value="3"/>
</dbReference>
<feature type="chain" id="PRO_5020806409" evidence="1">
    <location>
        <begin position="22"/>
        <end position="193"/>
    </location>
</feature>
<name>A0A4R9LXI2_9LEPT</name>
<dbReference type="Proteomes" id="UP000298058">
    <property type="component" value="Unassembled WGS sequence"/>
</dbReference>
<dbReference type="EMBL" id="RQHW01000048">
    <property type="protein sequence ID" value="TGN18052.1"/>
    <property type="molecule type" value="Genomic_DNA"/>
</dbReference>
<dbReference type="PANTHER" id="PTHR37841">
    <property type="entry name" value="GLR2918 PROTEIN"/>
    <property type="match status" value="1"/>
</dbReference>
<keyword evidence="1" id="KW-0732">Signal</keyword>
<keyword evidence="3" id="KW-1185">Reference proteome</keyword>
<comment type="caution">
    <text evidence="2">The sequence shown here is derived from an EMBL/GenBank/DDBJ whole genome shotgun (WGS) entry which is preliminary data.</text>
</comment>
<dbReference type="PANTHER" id="PTHR37841:SF1">
    <property type="entry name" value="DUF3298 DOMAIN-CONTAINING PROTEIN"/>
    <property type="match status" value="1"/>
</dbReference>
<evidence type="ECO:0000313" key="2">
    <source>
        <dbReference type="EMBL" id="TGN18052.1"/>
    </source>
</evidence>
<evidence type="ECO:0000256" key="1">
    <source>
        <dbReference type="SAM" id="SignalP"/>
    </source>
</evidence>
<reference evidence="2" key="1">
    <citation type="journal article" date="2019" name="PLoS Negl. Trop. Dis.">
        <title>Revisiting the worldwide diversity of Leptospira species in the environment.</title>
        <authorList>
            <person name="Vincent A.T."/>
            <person name="Schiettekatte O."/>
            <person name="Bourhy P."/>
            <person name="Veyrier F.J."/>
            <person name="Picardeau M."/>
        </authorList>
    </citation>
    <scope>NUCLEOTIDE SEQUENCE [LARGE SCALE GENOMIC DNA]</scope>
    <source>
        <strain evidence="2">201300427</strain>
    </source>
</reference>
<protein>
    <submittedName>
        <fullName evidence="2">WG repeat-containing protein</fullName>
    </submittedName>
</protein>
<accession>A0A4R9LXI2</accession>